<organism evidence="1 2">
    <name type="scientific">Cylindrobasidium torrendii FP15055 ss-10</name>
    <dbReference type="NCBI Taxonomy" id="1314674"/>
    <lineage>
        <taxon>Eukaryota</taxon>
        <taxon>Fungi</taxon>
        <taxon>Dikarya</taxon>
        <taxon>Basidiomycota</taxon>
        <taxon>Agaricomycotina</taxon>
        <taxon>Agaricomycetes</taxon>
        <taxon>Agaricomycetidae</taxon>
        <taxon>Agaricales</taxon>
        <taxon>Marasmiineae</taxon>
        <taxon>Physalacriaceae</taxon>
        <taxon>Cylindrobasidium</taxon>
    </lineage>
</organism>
<sequence>MSARIPPNGNLRQRVENLLSQTCMLPCSTVIQAFLQLVEPRQRFQVALDVLLPLLDPLPGPRFDKDLLAQRILVAFLLYSLYAPYPITINPFKSVLFVTFRKERANASVGVTEDEQLVWVLWKLLRGDGNDIGPYSPNTLARTPLPQELKVAQLELDDALYDAETNLDYAPPTKPAQTISAENDKANDNIARAMPLLLEARERVLTLSERRILLPAIPSLASTNMITPLDLFPIVSYNSTLAHPLFVALLTTPGASPSASLPSPFLDVLCSLPPTLPTFDLVGRLLQDSTLCADGITSIGSLVRVEVLGRFVFECIRWLENADWEEREGMVSDDRFAMGVKNLCRFYASLVKLSIVDPTAEEDTIEMASFSLQNSKFEEANTLYKMLVAGRA</sequence>
<dbReference type="Pfam" id="PF10155">
    <property type="entry name" value="CNOT11"/>
    <property type="match status" value="1"/>
</dbReference>
<evidence type="ECO:0000313" key="2">
    <source>
        <dbReference type="Proteomes" id="UP000054007"/>
    </source>
</evidence>
<name>A0A0D7BLN6_9AGAR</name>
<dbReference type="GO" id="GO:0030014">
    <property type="term" value="C:CCR4-NOT complex"/>
    <property type="evidence" value="ECO:0007669"/>
    <property type="project" value="InterPro"/>
</dbReference>
<accession>A0A0D7BLN6</accession>
<dbReference type="Proteomes" id="UP000054007">
    <property type="component" value="Unassembled WGS sequence"/>
</dbReference>
<dbReference type="STRING" id="1314674.A0A0D7BLN6"/>
<protein>
    <submittedName>
        <fullName evidence="1">Uncharacterized protein</fullName>
    </submittedName>
</protein>
<dbReference type="OrthoDB" id="3226845at2759"/>
<keyword evidence="2" id="KW-1185">Reference proteome</keyword>
<gene>
    <name evidence="1" type="ORF">CYLTODRAFT_429529</name>
</gene>
<dbReference type="AlphaFoldDB" id="A0A0D7BLN6"/>
<proteinExistence type="predicted"/>
<evidence type="ECO:0000313" key="1">
    <source>
        <dbReference type="EMBL" id="KIY71357.1"/>
    </source>
</evidence>
<reference evidence="1 2" key="1">
    <citation type="journal article" date="2015" name="Fungal Genet. Biol.">
        <title>Evolution of novel wood decay mechanisms in Agaricales revealed by the genome sequences of Fistulina hepatica and Cylindrobasidium torrendii.</title>
        <authorList>
            <person name="Floudas D."/>
            <person name="Held B.W."/>
            <person name="Riley R."/>
            <person name="Nagy L.G."/>
            <person name="Koehler G."/>
            <person name="Ransdell A.S."/>
            <person name="Younus H."/>
            <person name="Chow J."/>
            <person name="Chiniquy J."/>
            <person name="Lipzen A."/>
            <person name="Tritt A."/>
            <person name="Sun H."/>
            <person name="Haridas S."/>
            <person name="LaButti K."/>
            <person name="Ohm R.A."/>
            <person name="Kues U."/>
            <person name="Blanchette R.A."/>
            <person name="Grigoriev I.V."/>
            <person name="Minto R.E."/>
            <person name="Hibbett D.S."/>
        </authorList>
    </citation>
    <scope>NUCLEOTIDE SEQUENCE [LARGE SCALE GENOMIC DNA]</scope>
    <source>
        <strain evidence="1 2">FP15055 ss-10</strain>
    </source>
</reference>
<dbReference type="InterPro" id="IPR019312">
    <property type="entry name" value="CNOT11"/>
</dbReference>
<dbReference type="EMBL" id="KN880455">
    <property type="protein sequence ID" value="KIY71357.1"/>
    <property type="molecule type" value="Genomic_DNA"/>
</dbReference>